<protein>
    <submittedName>
        <fullName evidence="3">Putative tail fiber protein</fullName>
    </submittedName>
</protein>
<dbReference type="EMBL" id="KX237515">
    <property type="protein sequence ID" value="AOZ65310.1"/>
    <property type="molecule type" value="Genomic_DNA"/>
</dbReference>
<evidence type="ECO:0000313" key="4">
    <source>
        <dbReference type="Proteomes" id="UP000224200"/>
    </source>
</evidence>
<dbReference type="SUPFAM" id="SSF52266">
    <property type="entry name" value="SGNH hydrolase"/>
    <property type="match status" value="1"/>
</dbReference>
<dbReference type="InterPro" id="IPR013830">
    <property type="entry name" value="SGNH_hydro"/>
</dbReference>
<feature type="domain" description="SGNH hydrolase-type esterase" evidence="2">
    <location>
        <begin position="979"/>
        <end position="1121"/>
    </location>
</feature>
<name>A0A1I9SEN3_9CAUD</name>
<evidence type="ECO:0000256" key="1">
    <source>
        <dbReference type="SAM" id="MobiDB-lite"/>
    </source>
</evidence>
<gene>
    <name evidence="3" type="ORF">kpv522_45</name>
</gene>
<dbReference type="Gene3D" id="3.40.50.1110">
    <property type="entry name" value="SGNH hydrolase"/>
    <property type="match status" value="1"/>
</dbReference>
<dbReference type="Pfam" id="PF13472">
    <property type="entry name" value="Lipase_GDSL_2"/>
    <property type="match status" value="1"/>
</dbReference>
<keyword evidence="4" id="KW-1185">Reference proteome</keyword>
<evidence type="ECO:0000313" key="3">
    <source>
        <dbReference type="EMBL" id="AOZ65310.1"/>
    </source>
</evidence>
<accession>A0A1I9SEN3</accession>
<feature type="compositionally biased region" description="Low complexity" evidence="1">
    <location>
        <begin position="138"/>
        <end position="160"/>
    </location>
</feature>
<proteinExistence type="predicted"/>
<evidence type="ECO:0000259" key="2">
    <source>
        <dbReference type="Pfam" id="PF13472"/>
    </source>
</evidence>
<dbReference type="SMR" id="A0A1I9SEN3"/>
<feature type="region of interest" description="Disordered" evidence="1">
    <location>
        <begin position="138"/>
        <end position="188"/>
    </location>
</feature>
<sequence>MALYREGKAAMAEDGTVTGNGTKWQSSLSLIRPGATIMFFSSPIQMAVVNKVVSDTEIKAITTNGAVVASTDYAILLSDSLTVDGLAQDVAETLRYYQSQETVIADAVDSFKDFDFELFKNLANQAKVDSEAANVSAANAAESESAAKTSETNSKTSETNAKTSENAAKTSEIAAENARDAAVAAKNESENAAAESKGYILQASEVGNMFSDEAAGLAATSNGQFFQTPQGSGSFVSFKLFKNNNGVAEEVARVPGAAAITGTIREFPTLAAAQADADAGNIPAGSTAYYRSHDDSALAVEVINNAGTLTATGRKIPSYSFVEKLPTMGKSGEHPNLVNFDDNDLEVGKRLSVTTGLTKPLDGYNTTGWIPVTPGQQLVFSVLGEIANFYSENKTFISGSGQASRYVTVPAGASWMRASYQPSMVYWIVDGAILPPSVSPYGLVVNQERIQSVPLKALPTITPEYLHTFQRSGTNLFNKNSRLQGYYISEYGTPIASAQYDASAMIKVEQGKTYTSNAFMRFVTMYGAGGAPIKEASITANTKMFTVPAGITGVRVSIAVSAVATFALTEGTATPAYTEFKWIAPSSLPDGTPVEYIPKINDGAVSRAMISSGAVSPDKTNIFTASKNIFLADKVTDGYYVNNNTGLLAENATYSTSDYISVKPSTTYTARVKGGRGARTVAFYADANAVIAPGVAAPGGDVYSFTTPPTATMMRVSTWSADVTLFQVQEGDTATDYEAPGFVARTEIDGMPITWPTSDVVTNEVRPSYYGLERLRETRQRLRSLKYGKTGKTARLVVGMVGDSWTHNTGRYALKVATSLWRKYHASSAFVVDGPIGRGFCSFGGIGSSLPNGDVVWNNRAVIQAGTADVSAYGTGNGPDACQAVLSTGTIIRYQGNETFSKGTTFTLFAEGGAGVIRHSWDGGVTWQENTDLSALPVGLQTILLAGKPESGNGQFWIEAVSGPVTLYGVNEELPDVAGVLVHKLGATGTRVQQWASIDATHWKAGIASLGLNLLGITHGTNDQTPGRSKAQYKADILTLIDRAREANPYVDILLVAPAENQRTNNPIAMSVYADALYEIARDERNVAYLDLQQWFGENPADYSANSGRPWFASDLIHPDPNMGGYVIADAWLFAIGELSS</sequence>
<feature type="compositionally biased region" description="Low complexity" evidence="1">
    <location>
        <begin position="174"/>
        <end position="188"/>
    </location>
</feature>
<dbReference type="Proteomes" id="UP000224200">
    <property type="component" value="Segment"/>
</dbReference>
<organism evidence="3 4">
    <name type="scientific">Klebsiella phage vB_KpnS_KpV522</name>
    <dbReference type="NCBI Taxonomy" id="1912320"/>
    <lineage>
        <taxon>Viruses</taxon>
        <taxon>Duplodnaviria</taxon>
        <taxon>Heunggongvirae</taxon>
        <taxon>Uroviricota</taxon>
        <taxon>Caudoviricetes</taxon>
        <taxon>Drexlerviridae</taxon>
        <taxon>Webervirus</taxon>
        <taxon>Webervirus KpV522</taxon>
    </lineage>
</organism>
<dbReference type="InterPro" id="IPR036514">
    <property type="entry name" value="SGNH_hydro_sf"/>
</dbReference>
<reference evidence="3 4" key="1">
    <citation type="submission" date="2016-05" db="EMBL/GenBank/DDBJ databases">
        <title>Complete genome sequence of bacteriophage vB_KpnS_KpV522 lytic for Klebsiella pneumoniae.</title>
        <authorList>
            <person name="Komisarova E.V."/>
            <person name="Krasilnikova V.M."/>
            <person name="Kislichkina A.A."/>
            <person name="Myakinina V.P."/>
            <person name="Volozhantsev N.V."/>
        </authorList>
    </citation>
    <scope>NUCLEOTIDE SEQUENCE [LARGE SCALE GENOMIC DNA]</scope>
</reference>